<keyword evidence="3" id="KW-1185">Reference proteome</keyword>
<dbReference type="EMBL" id="BNCK01000008">
    <property type="protein sequence ID" value="GHG01236.1"/>
    <property type="molecule type" value="Genomic_DNA"/>
</dbReference>
<evidence type="ECO:0000259" key="1">
    <source>
        <dbReference type="Pfam" id="PF03413"/>
    </source>
</evidence>
<reference evidence="2" key="1">
    <citation type="journal article" date="2014" name="Int. J. Syst. Evol. Microbiol.">
        <title>Complete genome sequence of Corynebacterium casei LMG S-19264T (=DSM 44701T), isolated from a smear-ripened cheese.</title>
        <authorList>
            <consortium name="US DOE Joint Genome Institute (JGI-PGF)"/>
            <person name="Walter F."/>
            <person name="Albersmeier A."/>
            <person name="Kalinowski J."/>
            <person name="Ruckert C."/>
        </authorList>
    </citation>
    <scope>NUCLEOTIDE SEQUENCE</scope>
    <source>
        <strain evidence="2">KCTC 42731</strain>
    </source>
</reference>
<sequence length="97" mass="10373">MSQKSVIPSIVVALMLTISGITAIECKAAPYFNGQHYKVNNAQQAARLVKKHTGGKVLKVERAKVNGNPGYKVKVLKDNGHVVSMKIDAITGKVSGK</sequence>
<dbReference type="AlphaFoldDB" id="A0A919BP26"/>
<comment type="caution">
    <text evidence="2">The sequence shown here is derived from an EMBL/GenBank/DDBJ whole genome shotgun (WGS) entry which is preliminary data.</text>
</comment>
<name>A0A919BP26_9GAMM</name>
<dbReference type="Proteomes" id="UP000623842">
    <property type="component" value="Unassembled WGS sequence"/>
</dbReference>
<dbReference type="Gene3D" id="3.10.450.40">
    <property type="match status" value="1"/>
</dbReference>
<dbReference type="Pfam" id="PF03413">
    <property type="entry name" value="PepSY"/>
    <property type="match status" value="1"/>
</dbReference>
<protein>
    <recommendedName>
        <fullName evidence="1">PepSY domain-containing protein</fullName>
    </recommendedName>
</protein>
<proteinExistence type="predicted"/>
<feature type="domain" description="PepSY" evidence="1">
    <location>
        <begin position="42"/>
        <end position="94"/>
    </location>
</feature>
<dbReference type="InterPro" id="IPR025711">
    <property type="entry name" value="PepSY"/>
</dbReference>
<reference evidence="2" key="2">
    <citation type="submission" date="2020-09" db="EMBL/GenBank/DDBJ databases">
        <authorList>
            <person name="Sun Q."/>
            <person name="Kim S."/>
        </authorList>
    </citation>
    <scope>NUCLEOTIDE SEQUENCE</scope>
    <source>
        <strain evidence="2">KCTC 42731</strain>
    </source>
</reference>
<dbReference type="RefSeq" id="WP_229854779.1">
    <property type="nucleotide sequence ID" value="NZ_BNCK01000008.1"/>
</dbReference>
<accession>A0A919BP26</accession>
<evidence type="ECO:0000313" key="2">
    <source>
        <dbReference type="EMBL" id="GHG01236.1"/>
    </source>
</evidence>
<evidence type="ECO:0000313" key="3">
    <source>
        <dbReference type="Proteomes" id="UP000623842"/>
    </source>
</evidence>
<gene>
    <name evidence="2" type="ORF">GCM10017161_32360</name>
</gene>
<organism evidence="2 3">
    <name type="scientific">Thalassotalea marina</name>
    <dbReference type="NCBI Taxonomy" id="1673741"/>
    <lineage>
        <taxon>Bacteria</taxon>
        <taxon>Pseudomonadati</taxon>
        <taxon>Pseudomonadota</taxon>
        <taxon>Gammaproteobacteria</taxon>
        <taxon>Alteromonadales</taxon>
        <taxon>Colwelliaceae</taxon>
        <taxon>Thalassotalea</taxon>
    </lineage>
</organism>